<dbReference type="PROSITE" id="PS50931">
    <property type="entry name" value="HTH_LYSR"/>
    <property type="match status" value="1"/>
</dbReference>
<dbReference type="SUPFAM" id="SSF53850">
    <property type="entry name" value="Periplasmic binding protein-like II"/>
    <property type="match status" value="1"/>
</dbReference>
<dbReference type="Gene3D" id="3.40.190.290">
    <property type="match status" value="1"/>
</dbReference>
<sequence>MLVVWLKDFLELARTRSFTKAAENRHVTHPAFGRRIKLLEEWAGVPLVERKKPVELTPDGVIVLEAATDILETIRLLHGRLDARKDDAQPDLRIATGVALSVTFFPQWYKEMNEKVGTFRTRVIAGSNESAIQSLANNEADLLLAYSSYHTRLRINPAKFNWLTIAHETLVPISAPDKEGKPVFTGMTEQSDPFLAFLPTTALKTIITRHLASLDDKPNLHVVHETDSFSSIVELVAAGLGMAWLPYQLCKPAIESGRIVEIDNPKWLMPVDIALYRKKFSSHPIVDKIWAYYVGKSLK</sequence>
<keyword evidence="2" id="KW-0805">Transcription regulation</keyword>
<evidence type="ECO:0000313" key="6">
    <source>
        <dbReference type="EMBL" id="OLY44437.1"/>
    </source>
</evidence>
<evidence type="ECO:0000256" key="3">
    <source>
        <dbReference type="ARBA" id="ARBA00023125"/>
    </source>
</evidence>
<evidence type="ECO:0000256" key="4">
    <source>
        <dbReference type="ARBA" id="ARBA00023163"/>
    </source>
</evidence>
<dbReference type="InterPro" id="IPR005119">
    <property type="entry name" value="LysR_subst-bd"/>
</dbReference>
<organism evidence="6 7">
    <name type="scientific">Bartonella apis</name>
    <dbReference type="NCBI Taxonomy" id="1686310"/>
    <lineage>
        <taxon>Bacteria</taxon>
        <taxon>Pseudomonadati</taxon>
        <taxon>Pseudomonadota</taxon>
        <taxon>Alphaproteobacteria</taxon>
        <taxon>Hyphomicrobiales</taxon>
        <taxon>Bartonellaceae</taxon>
        <taxon>Bartonella</taxon>
    </lineage>
</organism>
<dbReference type="GeneID" id="92990939"/>
<keyword evidence="7" id="KW-1185">Reference proteome</keyword>
<dbReference type="InterPro" id="IPR036390">
    <property type="entry name" value="WH_DNA-bd_sf"/>
</dbReference>
<evidence type="ECO:0000256" key="1">
    <source>
        <dbReference type="ARBA" id="ARBA00009437"/>
    </source>
</evidence>
<dbReference type="GO" id="GO:0003700">
    <property type="term" value="F:DNA-binding transcription factor activity"/>
    <property type="evidence" value="ECO:0007669"/>
    <property type="project" value="InterPro"/>
</dbReference>
<comment type="caution">
    <text evidence="6">The sequence shown here is derived from an EMBL/GenBank/DDBJ whole genome shotgun (WGS) entry which is preliminary data.</text>
</comment>
<gene>
    <name evidence="6" type="ORF">PEB0149_019070</name>
</gene>
<reference evidence="6 7" key="1">
    <citation type="submission" date="2016-12" db="EMBL/GenBank/DDBJ databases">
        <title>Comparative genomics of Bartonella apis.</title>
        <authorList>
            <person name="Engel P."/>
        </authorList>
    </citation>
    <scope>NUCLEOTIDE SEQUENCE [LARGE SCALE GENOMIC DNA]</scope>
    <source>
        <strain evidence="6 7">PEB0149</strain>
    </source>
</reference>
<proteinExistence type="inferred from homology"/>
<dbReference type="SUPFAM" id="SSF46785">
    <property type="entry name" value="Winged helix' DNA-binding domain"/>
    <property type="match status" value="1"/>
</dbReference>
<evidence type="ECO:0000259" key="5">
    <source>
        <dbReference type="PROSITE" id="PS50931"/>
    </source>
</evidence>
<dbReference type="Proteomes" id="UP000187344">
    <property type="component" value="Unassembled WGS sequence"/>
</dbReference>
<dbReference type="InterPro" id="IPR000847">
    <property type="entry name" value="LysR_HTH_N"/>
</dbReference>
<dbReference type="GO" id="GO:0000976">
    <property type="term" value="F:transcription cis-regulatory region binding"/>
    <property type="evidence" value="ECO:0007669"/>
    <property type="project" value="TreeGrafter"/>
</dbReference>
<dbReference type="RefSeq" id="WP_075869570.1">
    <property type="nucleotide sequence ID" value="NZ_CALYQA010000002.1"/>
</dbReference>
<dbReference type="Pfam" id="PF00126">
    <property type="entry name" value="HTH_1"/>
    <property type="match status" value="1"/>
</dbReference>
<evidence type="ECO:0000256" key="2">
    <source>
        <dbReference type="ARBA" id="ARBA00023015"/>
    </source>
</evidence>
<comment type="similarity">
    <text evidence="1">Belongs to the LysR transcriptional regulatory family.</text>
</comment>
<dbReference type="Pfam" id="PF03466">
    <property type="entry name" value="LysR_substrate"/>
    <property type="match status" value="1"/>
</dbReference>
<accession>A0A1R0FBQ6</accession>
<protein>
    <submittedName>
        <fullName evidence="6">DNA-binding transcriptional regulator, LysR family</fullName>
    </submittedName>
</protein>
<dbReference type="OrthoDB" id="528082at2"/>
<evidence type="ECO:0000313" key="7">
    <source>
        <dbReference type="Proteomes" id="UP000187344"/>
    </source>
</evidence>
<dbReference type="PANTHER" id="PTHR30126">
    <property type="entry name" value="HTH-TYPE TRANSCRIPTIONAL REGULATOR"/>
    <property type="match status" value="1"/>
</dbReference>
<feature type="domain" description="HTH lysR-type" evidence="5">
    <location>
        <begin position="1"/>
        <end position="57"/>
    </location>
</feature>
<keyword evidence="4" id="KW-0804">Transcription</keyword>
<dbReference type="EMBL" id="LXYT01000001">
    <property type="protein sequence ID" value="OLY44437.1"/>
    <property type="molecule type" value="Genomic_DNA"/>
</dbReference>
<dbReference type="AlphaFoldDB" id="A0A1R0FBQ6"/>
<name>A0A1R0FBQ6_9HYPH</name>
<dbReference type="Gene3D" id="1.10.10.10">
    <property type="entry name" value="Winged helix-like DNA-binding domain superfamily/Winged helix DNA-binding domain"/>
    <property type="match status" value="1"/>
</dbReference>
<keyword evidence="3 6" id="KW-0238">DNA-binding</keyword>
<dbReference type="PANTHER" id="PTHR30126:SF2">
    <property type="entry name" value="HTH-TYPE TRANSCRIPTIONAL REGULATOR YJIE"/>
    <property type="match status" value="1"/>
</dbReference>
<dbReference type="InterPro" id="IPR036388">
    <property type="entry name" value="WH-like_DNA-bd_sf"/>
</dbReference>
<dbReference type="CDD" id="cd05466">
    <property type="entry name" value="PBP2_LTTR_substrate"/>
    <property type="match status" value="1"/>
</dbReference>